<feature type="transmembrane region" description="Helical" evidence="6">
    <location>
        <begin position="222"/>
        <end position="247"/>
    </location>
</feature>
<feature type="transmembrane region" description="Helical" evidence="6">
    <location>
        <begin position="85"/>
        <end position="109"/>
    </location>
</feature>
<keyword evidence="8" id="KW-1185">Reference proteome</keyword>
<feature type="transmembrane region" description="Helical" evidence="6">
    <location>
        <begin position="34"/>
        <end position="55"/>
    </location>
</feature>
<dbReference type="eggNOG" id="COG4177">
    <property type="taxonomic scope" value="Bacteria"/>
</dbReference>
<accession>H0UKV7</accession>
<keyword evidence="2" id="KW-1003">Cell membrane</keyword>
<reference evidence="7 8" key="1">
    <citation type="submission" date="2011-11" db="EMBL/GenBank/DDBJ databases">
        <title>The Noncontiguous Finished genome of Jonquetella anthropi DSM 22815.</title>
        <authorList>
            <consortium name="US DOE Joint Genome Institute (JGI-PGF)"/>
            <person name="Lucas S."/>
            <person name="Copeland A."/>
            <person name="Lapidus A."/>
            <person name="Glavina del Rio T."/>
            <person name="Dalin E."/>
            <person name="Tice H."/>
            <person name="Bruce D."/>
            <person name="Goodwin L."/>
            <person name="Pitluck S."/>
            <person name="Peters L."/>
            <person name="Mikhailova N."/>
            <person name="Held B."/>
            <person name="Kyrpides N."/>
            <person name="Mavromatis K."/>
            <person name="Ivanova N."/>
            <person name="Markowitz V."/>
            <person name="Cheng J.-F."/>
            <person name="Hugenholtz P."/>
            <person name="Woyke T."/>
            <person name="Wu D."/>
            <person name="Gronow S."/>
            <person name="Wellnitz S."/>
            <person name="Brambilla E."/>
            <person name="Klenk H.-P."/>
            <person name="Eisen J.A."/>
        </authorList>
    </citation>
    <scope>NUCLEOTIDE SEQUENCE [LARGE SCALE GENOMIC DNA]</scope>
    <source>
        <strain evidence="7 8">DSM 22815</strain>
    </source>
</reference>
<comment type="subcellular location">
    <subcellularLocation>
        <location evidence="1">Cell membrane</location>
        <topology evidence="1">Multi-pass membrane protein</topology>
    </subcellularLocation>
</comment>
<name>H0UKV7_9BACT</name>
<dbReference type="Pfam" id="PF02653">
    <property type="entry name" value="BPD_transp_2"/>
    <property type="match status" value="1"/>
</dbReference>
<dbReference type="RefSeq" id="WP_008522982.1">
    <property type="nucleotide sequence ID" value="NZ_CM001376.1"/>
</dbReference>
<dbReference type="GO" id="GO:0005886">
    <property type="term" value="C:plasma membrane"/>
    <property type="evidence" value="ECO:0007669"/>
    <property type="project" value="UniProtKB-SubCell"/>
</dbReference>
<dbReference type="CDD" id="cd06581">
    <property type="entry name" value="TM_PBP1_LivM_like"/>
    <property type="match status" value="1"/>
</dbReference>
<dbReference type="InterPro" id="IPR043428">
    <property type="entry name" value="LivM-like"/>
</dbReference>
<evidence type="ECO:0000313" key="8">
    <source>
        <dbReference type="Proteomes" id="UP000003806"/>
    </source>
</evidence>
<dbReference type="InterPro" id="IPR001851">
    <property type="entry name" value="ABC_transp_permease"/>
</dbReference>
<organism evidence="7 8">
    <name type="scientific">Jonquetella anthropi DSM 22815</name>
    <dbReference type="NCBI Taxonomy" id="885272"/>
    <lineage>
        <taxon>Bacteria</taxon>
        <taxon>Thermotogati</taxon>
        <taxon>Synergistota</taxon>
        <taxon>Synergistia</taxon>
        <taxon>Synergistales</taxon>
        <taxon>Dethiosulfovibrionaceae</taxon>
        <taxon>Jonquetella</taxon>
    </lineage>
</organism>
<dbReference type="EMBL" id="CM001376">
    <property type="protein sequence ID" value="EHM13316.1"/>
    <property type="molecule type" value="Genomic_DNA"/>
</dbReference>
<evidence type="ECO:0000256" key="6">
    <source>
        <dbReference type="SAM" id="Phobius"/>
    </source>
</evidence>
<evidence type="ECO:0000256" key="3">
    <source>
        <dbReference type="ARBA" id="ARBA00022692"/>
    </source>
</evidence>
<proteinExistence type="predicted"/>
<dbReference type="HOGENOM" id="CLU_031365_2_0_0"/>
<dbReference type="PANTHER" id="PTHR30482:SF10">
    <property type="entry name" value="HIGH-AFFINITY BRANCHED-CHAIN AMINO ACID TRANSPORT PROTEIN BRAE"/>
    <property type="match status" value="1"/>
</dbReference>
<feature type="transmembrane region" description="Helical" evidence="6">
    <location>
        <begin position="172"/>
        <end position="192"/>
    </location>
</feature>
<evidence type="ECO:0000256" key="1">
    <source>
        <dbReference type="ARBA" id="ARBA00004651"/>
    </source>
</evidence>
<dbReference type="OrthoDB" id="9789927at2"/>
<keyword evidence="4 6" id="KW-1133">Transmembrane helix</keyword>
<keyword evidence="5 6" id="KW-0472">Membrane</keyword>
<dbReference type="PANTHER" id="PTHR30482">
    <property type="entry name" value="HIGH-AFFINITY BRANCHED-CHAIN AMINO ACID TRANSPORT SYSTEM PERMEASE"/>
    <property type="match status" value="1"/>
</dbReference>
<feature type="transmembrane region" description="Helical" evidence="6">
    <location>
        <begin position="297"/>
        <end position="315"/>
    </location>
</feature>
<evidence type="ECO:0000256" key="5">
    <source>
        <dbReference type="ARBA" id="ARBA00023136"/>
    </source>
</evidence>
<feature type="transmembrane region" description="Helical" evidence="6">
    <location>
        <begin position="12"/>
        <end position="28"/>
    </location>
</feature>
<evidence type="ECO:0000256" key="4">
    <source>
        <dbReference type="ARBA" id="ARBA00022989"/>
    </source>
</evidence>
<sequence>MNKQRSTGKFAALLLILAVYLVVIPLVFRGHPYFLGVLTQASVLSVISAGVWLMFYIGRINIGQGAFALIGGYTAAILMKKIGLSFWLASLGAVAVTVAAAVIVGLPLLRLKGVYFSMITLCLTETARLAAQSFPSLTNGAKGILNIPMPGAVKLGDLTLIPDFASVDKHLAYYYLGAVLLLFCFAVLYRVVHSRLGWLLRSLQENEELASSFGVDVPRLRVIAFGICAVFAGLGGSFFVTLQQCVYPATFTVQDSTYFLLYCFLGGLGSVWGALAGTFVLFLSFEALQGLNQYQPLIYSLIMIGMMLWLPNGLLSLRLPWFRKKLVCVVPVDERPDAKETSDQEVRS</sequence>
<feature type="transmembrane region" description="Helical" evidence="6">
    <location>
        <begin position="259"/>
        <end position="285"/>
    </location>
</feature>
<evidence type="ECO:0000256" key="2">
    <source>
        <dbReference type="ARBA" id="ARBA00022475"/>
    </source>
</evidence>
<gene>
    <name evidence="7" type="ORF">JonanDRAFT_0943</name>
</gene>
<evidence type="ECO:0000313" key="7">
    <source>
        <dbReference type="EMBL" id="EHM13316.1"/>
    </source>
</evidence>
<protein>
    <submittedName>
        <fullName evidence="7">ABC-type branched-chain amino acid transport system, permease component</fullName>
    </submittedName>
</protein>
<dbReference type="GO" id="GO:0015658">
    <property type="term" value="F:branched-chain amino acid transmembrane transporter activity"/>
    <property type="evidence" value="ECO:0007669"/>
    <property type="project" value="InterPro"/>
</dbReference>
<keyword evidence="3 6" id="KW-0812">Transmembrane</keyword>
<dbReference type="AlphaFoldDB" id="H0UKV7"/>
<feature type="transmembrane region" description="Helical" evidence="6">
    <location>
        <begin position="62"/>
        <end position="79"/>
    </location>
</feature>
<dbReference type="STRING" id="885272.JonanDRAFT_0943"/>
<dbReference type="Proteomes" id="UP000003806">
    <property type="component" value="Chromosome"/>
</dbReference>